<dbReference type="Pfam" id="PF10823">
    <property type="entry name" value="DUF2568"/>
    <property type="match status" value="1"/>
</dbReference>
<feature type="transmembrane region" description="Helical" evidence="1">
    <location>
        <begin position="12"/>
        <end position="37"/>
    </location>
</feature>
<dbReference type="KEGG" id="ndk:I601_2375"/>
<organism evidence="2 3">
    <name type="scientific">Nocardioides dokdonensis FR1436</name>
    <dbReference type="NCBI Taxonomy" id="1300347"/>
    <lineage>
        <taxon>Bacteria</taxon>
        <taxon>Bacillati</taxon>
        <taxon>Actinomycetota</taxon>
        <taxon>Actinomycetes</taxon>
        <taxon>Propionibacteriales</taxon>
        <taxon>Nocardioidaceae</taxon>
        <taxon>Nocardioides</taxon>
    </lineage>
</organism>
<feature type="transmembrane region" description="Helical" evidence="1">
    <location>
        <begin position="43"/>
        <end position="61"/>
    </location>
</feature>
<dbReference type="Proteomes" id="UP000077868">
    <property type="component" value="Chromosome"/>
</dbReference>
<proteinExistence type="predicted"/>
<accession>A0A1A9GMW0</accession>
<dbReference type="AlphaFoldDB" id="A0A1A9GMW0"/>
<evidence type="ECO:0000256" key="1">
    <source>
        <dbReference type="SAM" id="Phobius"/>
    </source>
</evidence>
<dbReference type="InterPro" id="IPR021214">
    <property type="entry name" value="DUF2568"/>
</dbReference>
<dbReference type="EMBL" id="CP015079">
    <property type="protein sequence ID" value="ANH38795.1"/>
    <property type="molecule type" value="Genomic_DNA"/>
</dbReference>
<reference evidence="2 3" key="1">
    <citation type="submission" date="2016-03" db="EMBL/GenBank/DDBJ databases">
        <title>Complete genome sequence of a soil Actinobacterium, Nocardioides dokdonensis FR1436.</title>
        <authorList>
            <person name="Kwon S.-K."/>
            <person name="Kim K."/>
            <person name="Kim J.F."/>
        </authorList>
    </citation>
    <scope>NUCLEOTIDE SEQUENCE [LARGE SCALE GENOMIC DNA]</scope>
    <source>
        <strain evidence="2 3">FR1436</strain>
    </source>
</reference>
<keyword evidence="3" id="KW-1185">Reference proteome</keyword>
<keyword evidence="1" id="KW-0472">Membrane</keyword>
<evidence type="ECO:0008006" key="4">
    <source>
        <dbReference type="Google" id="ProtNLM"/>
    </source>
</evidence>
<keyword evidence="1" id="KW-0812">Transmembrane</keyword>
<gene>
    <name evidence="2" type="ORF">I601_2375</name>
</gene>
<feature type="transmembrane region" description="Helical" evidence="1">
    <location>
        <begin position="68"/>
        <end position="88"/>
    </location>
</feature>
<dbReference type="PATRIC" id="fig|1300347.3.peg.2369"/>
<evidence type="ECO:0000313" key="2">
    <source>
        <dbReference type="EMBL" id="ANH38795.1"/>
    </source>
</evidence>
<sequence>MHLGHGAQTVLMAWSVLALLFVVELLAWAAYAVLGWALSPGWLWVWALPLLVVTLWALTASPRARWRGAVLTPAVKTLVFTGAVVALVLTSHPVAGGTLAILVVVVHVAARHPDVRRQQERL</sequence>
<feature type="transmembrane region" description="Helical" evidence="1">
    <location>
        <begin position="94"/>
        <end position="110"/>
    </location>
</feature>
<dbReference type="STRING" id="1300347.I601_2375"/>
<evidence type="ECO:0000313" key="3">
    <source>
        <dbReference type="Proteomes" id="UP000077868"/>
    </source>
</evidence>
<protein>
    <recommendedName>
        <fullName evidence="4">DUF2568 domain-containing protein</fullName>
    </recommendedName>
</protein>
<name>A0A1A9GMW0_9ACTN</name>
<keyword evidence="1" id="KW-1133">Transmembrane helix</keyword>